<feature type="domain" description="NAD(P)-binding" evidence="1">
    <location>
        <begin position="4"/>
        <end position="300"/>
    </location>
</feature>
<dbReference type="RefSeq" id="WP_012871606.1">
    <property type="nucleotide sequence ID" value="NC_013523.1"/>
</dbReference>
<dbReference type="EMBL" id="CP001823">
    <property type="protein sequence ID" value="ACZ38559.1"/>
    <property type="molecule type" value="Genomic_DNA"/>
</dbReference>
<gene>
    <name evidence="2" type="ordered locus">Sthe_1123</name>
</gene>
<dbReference type="Gene3D" id="3.90.25.10">
    <property type="entry name" value="UDP-galactose 4-epimerase, domain 1"/>
    <property type="match status" value="1"/>
</dbReference>
<evidence type="ECO:0000313" key="3">
    <source>
        <dbReference type="Proteomes" id="UP000002027"/>
    </source>
</evidence>
<dbReference type="KEGG" id="sti:Sthe_1123"/>
<dbReference type="HOGENOM" id="CLU_007383_1_7_0"/>
<accession>D1C2U2</accession>
<sequence>MRALITGGSGFVGRHLAAHLRAETDWEIVALGARRAPVLPGVTGAACDLSDRAAVDAVLRRYPPDIVFHLAARTSVPEAFVEPGATLINNAIAQINLFESIHALGLDPVILVAGSSEVYGPAPPEAMPLDERQPFLPANPYAVSKVVQDMLAVQYGLSHQMRIVRVRPFNHIGPGQSERFVVASFARQIAAAEQGLIEPVVRVGNLDAQRDFLDVRDVVRAYRLVAQPELAGEVFNVASGVPRSIRQVLDRLLALARRPIEVRPDPARLRPSDAPVVYGSSAKLQQSTGWEPEIPFEQSLIDTLEDWRERVAREG</sequence>
<dbReference type="InterPro" id="IPR016040">
    <property type="entry name" value="NAD(P)-bd_dom"/>
</dbReference>
<dbReference type="eggNOG" id="COG0451">
    <property type="taxonomic scope" value="Bacteria"/>
</dbReference>
<dbReference type="PANTHER" id="PTHR43000">
    <property type="entry name" value="DTDP-D-GLUCOSE 4,6-DEHYDRATASE-RELATED"/>
    <property type="match status" value="1"/>
</dbReference>
<dbReference type="SUPFAM" id="SSF51735">
    <property type="entry name" value="NAD(P)-binding Rossmann-fold domains"/>
    <property type="match status" value="1"/>
</dbReference>
<dbReference type="Pfam" id="PF16363">
    <property type="entry name" value="GDP_Man_Dehyd"/>
    <property type="match status" value="1"/>
</dbReference>
<dbReference type="CDD" id="cd05260">
    <property type="entry name" value="GDP_MD_SDR_e"/>
    <property type="match status" value="1"/>
</dbReference>
<dbReference type="InterPro" id="IPR036291">
    <property type="entry name" value="NAD(P)-bd_dom_sf"/>
</dbReference>
<dbReference type="Proteomes" id="UP000002027">
    <property type="component" value="Chromosome 1"/>
</dbReference>
<organism evidence="2 3">
    <name type="scientific">Sphaerobacter thermophilus (strain ATCC 49802 / DSM 20745 / KCCM 41009 / NCIMB 13125 / S 6022)</name>
    <dbReference type="NCBI Taxonomy" id="479434"/>
    <lineage>
        <taxon>Bacteria</taxon>
        <taxon>Pseudomonadati</taxon>
        <taxon>Thermomicrobiota</taxon>
        <taxon>Thermomicrobia</taxon>
        <taxon>Sphaerobacterales</taxon>
        <taxon>Sphaerobacterineae</taxon>
        <taxon>Sphaerobacteraceae</taxon>
        <taxon>Sphaerobacter</taxon>
    </lineage>
</organism>
<dbReference type="AlphaFoldDB" id="D1C2U2"/>
<evidence type="ECO:0000313" key="2">
    <source>
        <dbReference type="EMBL" id="ACZ38559.1"/>
    </source>
</evidence>
<dbReference type="Gene3D" id="3.40.50.720">
    <property type="entry name" value="NAD(P)-binding Rossmann-like Domain"/>
    <property type="match status" value="1"/>
</dbReference>
<dbReference type="STRING" id="479434.Sthe_1123"/>
<evidence type="ECO:0000259" key="1">
    <source>
        <dbReference type="Pfam" id="PF16363"/>
    </source>
</evidence>
<dbReference type="InParanoid" id="D1C2U2"/>
<name>D1C2U2_SPHTD</name>
<keyword evidence="3" id="KW-1185">Reference proteome</keyword>
<protein>
    <submittedName>
        <fullName evidence="2">NAD-dependent epimerase/dehydratase</fullName>
    </submittedName>
</protein>
<dbReference type="OrthoDB" id="9779041at2"/>
<reference evidence="2 3" key="2">
    <citation type="journal article" date="2010" name="Stand. Genomic Sci.">
        <title>Complete genome sequence of Desulfohalobium retbaense type strain (HR(100)).</title>
        <authorList>
            <person name="Spring S."/>
            <person name="Nolan M."/>
            <person name="Lapidus A."/>
            <person name="Glavina Del Rio T."/>
            <person name="Copeland A."/>
            <person name="Tice H."/>
            <person name="Cheng J.F."/>
            <person name="Lucas S."/>
            <person name="Land M."/>
            <person name="Chen F."/>
            <person name="Bruce D."/>
            <person name="Goodwin L."/>
            <person name="Pitluck S."/>
            <person name="Ivanova N."/>
            <person name="Mavromatis K."/>
            <person name="Mikhailova N."/>
            <person name="Pati A."/>
            <person name="Chen A."/>
            <person name="Palaniappan K."/>
            <person name="Hauser L."/>
            <person name="Chang Y.J."/>
            <person name="Jeffries C.D."/>
            <person name="Munk C."/>
            <person name="Kiss H."/>
            <person name="Chain P."/>
            <person name="Han C."/>
            <person name="Brettin T."/>
            <person name="Detter J.C."/>
            <person name="Schuler E."/>
            <person name="Goker M."/>
            <person name="Rohde M."/>
            <person name="Bristow J."/>
            <person name="Eisen J.A."/>
            <person name="Markowitz V."/>
            <person name="Hugenholtz P."/>
            <person name="Kyrpides N.C."/>
            <person name="Klenk H.P."/>
        </authorList>
    </citation>
    <scope>NUCLEOTIDE SEQUENCE [LARGE SCALE GENOMIC DNA]</scope>
    <source>
        <strain evidence="3">ATCC 49802 / DSM 20745 / S 6022</strain>
    </source>
</reference>
<proteinExistence type="predicted"/>
<reference evidence="3" key="1">
    <citation type="submission" date="2009-11" db="EMBL/GenBank/DDBJ databases">
        <title>The complete chromosome 1 of Sphaerobacter thermophilus DSM 20745.</title>
        <authorList>
            <person name="Lucas S."/>
            <person name="Copeland A."/>
            <person name="Lapidus A."/>
            <person name="Glavina del Rio T."/>
            <person name="Dalin E."/>
            <person name="Tice H."/>
            <person name="Bruce D."/>
            <person name="Goodwin L."/>
            <person name="Pitluck S."/>
            <person name="Kyrpides N."/>
            <person name="Mavromatis K."/>
            <person name="Ivanova N."/>
            <person name="Mikhailova N."/>
            <person name="LaButti K.M."/>
            <person name="Clum A."/>
            <person name="Sun H.I."/>
            <person name="Brettin T."/>
            <person name="Detter J.C."/>
            <person name="Han C."/>
            <person name="Larimer F."/>
            <person name="Land M."/>
            <person name="Hauser L."/>
            <person name="Markowitz V."/>
            <person name="Cheng J.F."/>
            <person name="Hugenholtz P."/>
            <person name="Woyke T."/>
            <person name="Wu D."/>
            <person name="Steenblock K."/>
            <person name="Schneider S."/>
            <person name="Pukall R."/>
            <person name="Goeker M."/>
            <person name="Klenk H.P."/>
            <person name="Eisen J.A."/>
        </authorList>
    </citation>
    <scope>NUCLEOTIDE SEQUENCE [LARGE SCALE GENOMIC DNA]</scope>
    <source>
        <strain evidence="3">ATCC 49802 / DSM 20745 / S 6022</strain>
    </source>
</reference>